<reference evidence="13 14" key="1">
    <citation type="submission" date="2018-08" db="EMBL/GenBank/DDBJ databases">
        <title>A genome reference for cultivated species of the human gut microbiota.</title>
        <authorList>
            <person name="Zou Y."/>
            <person name="Xue W."/>
            <person name="Luo G."/>
        </authorList>
    </citation>
    <scope>NUCLEOTIDE SEQUENCE [LARGE SCALE GENOMIC DNA]</scope>
    <source>
        <strain evidence="12 15">AF39-8AT</strain>
        <strain evidence="11 14">AM16-6</strain>
        <strain evidence="10 13">TM05-16</strain>
    </source>
</reference>
<reference evidence="8 24" key="5">
    <citation type="submission" date="2020-04" db="EMBL/GenBank/DDBJ databases">
        <title>A novel gut-associated lysogenic phage, Bacteroides phage BV01, alters the host transcriptome and bile acid metabolism in Bacteroides vulgatus.</title>
        <authorList>
            <person name="Campbell D.E."/>
            <person name="Ly L."/>
            <person name="Ridlon J.M."/>
            <person name="Hsiao A."/>
            <person name="Degnan P.H."/>
        </authorList>
    </citation>
    <scope>NUCLEOTIDE SEQUENCE [LARGE SCALE GENOMIC DNA]</scope>
    <source>
        <strain evidence="8 24">VPI-BV8526</strain>
    </source>
</reference>
<evidence type="ECO:0000313" key="1">
    <source>
        <dbReference type="EMBL" id="KAB3573116.1"/>
    </source>
</evidence>
<sequence length="71" mass="7596">MRVLSNLAVKKLCFCSLLFPSAGRKWNIAGTNVRSEPLSFVKSAGGAPGTRALVPGALIIKKIIRLGFIQL</sequence>
<evidence type="ECO:0000313" key="15">
    <source>
        <dbReference type="Proteomes" id="UP000286392"/>
    </source>
</evidence>
<dbReference type="EMBL" id="WCIF01000010">
    <property type="protein sequence ID" value="KAB5437921.1"/>
    <property type="molecule type" value="Genomic_DNA"/>
</dbReference>
<evidence type="ECO:0000313" key="17">
    <source>
        <dbReference type="Proteomes" id="UP000433382"/>
    </source>
</evidence>
<dbReference type="AlphaFoldDB" id="A0A174R563"/>
<evidence type="ECO:0000313" key="14">
    <source>
        <dbReference type="Proteomes" id="UP000283713"/>
    </source>
</evidence>
<protein>
    <submittedName>
        <fullName evidence="3">Uncharacterized protein</fullName>
    </submittedName>
</protein>
<evidence type="ECO:0000313" key="20">
    <source>
        <dbReference type="Proteomes" id="UP000462885"/>
    </source>
</evidence>
<dbReference type="EMBL" id="QSPP01000038">
    <property type="protein sequence ID" value="RGJ86338.1"/>
    <property type="molecule type" value="Genomic_DNA"/>
</dbReference>
<organism evidence="3 21">
    <name type="scientific">Phocaeicola vulgatus</name>
    <name type="common">Bacteroides vulgatus</name>
    <dbReference type="NCBI Taxonomy" id="821"/>
    <lineage>
        <taxon>Bacteria</taxon>
        <taxon>Pseudomonadati</taxon>
        <taxon>Bacteroidota</taxon>
        <taxon>Bacteroidia</taxon>
        <taxon>Bacteroidales</taxon>
        <taxon>Bacteroidaceae</taxon>
        <taxon>Phocaeicola</taxon>
    </lineage>
</organism>
<evidence type="ECO:0000313" key="3">
    <source>
        <dbReference type="EMBL" id="KAB6522388.1"/>
    </source>
</evidence>
<dbReference type="EMBL" id="QRKA01000040">
    <property type="protein sequence ID" value="RHH73923.1"/>
    <property type="molecule type" value="Genomic_DNA"/>
</dbReference>
<gene>
    <name evidence="12" type="ORF">DW043_01395</name>
    <name evidence="11" type="ORF">DW193_20170</name>
    <name evidence="10" type="ORF">DXD46_12435</name>
    <name evidence="2" type="ORF">F9Z94_10320</name>
    <name evidence="1" type="ORF">GAY01_02755</name>
    <name evidence="4" type="ORF">GAY12_04075</name>
    <name evidence="7" type="ORF">GAY17_03270</name>
    <name evidence="3" type="ORF">GAY98_21670</name>
    <name evidence="5" type="ORF">GAZ76_03920</name>
    <name evidence="6" type="ORF">GAZ92_03355</name>
    <name evidence="8" type="ORF">HKQ55_05320</name>
    <name evidence="9" type="ORF">VIC01_03163</name>
</gene>
<dbReference type="Proteomes" id="UP000260640">
    <property type="component" value="Unassembled WGS sequence"/>
</dbReference>
<dbReference type="Proteomes" id="UP000283713">
    <property type="component" value="Unassembled WGS sequence"/>
</dbReference>
<evidence type="ECO:0000313" key="8">
    <source>
        <dbReference type="EMBL" id="NMW39589.1"/>
    </source>
</evidence>
<dbReference type="Proteomes" id="UP000433382">
    <property type="component" value="Unassembled WGS sequence"/>
</dbReference>
<dbReference type="Proteomes" id="UP000470777">
    <property type="component" value="Unassembled WGS sequence"/>
</dbReference>
<reference evidence="9 16" key="3">
    <citation type="submission" date="2019-09" db="EMBL/GenBank/DDBJ databases">
        <title>Commensal-derived Metabolites Govern Vibrio cholerae Pathogenesis in Host.</title>
        <authorList>
            <person name="Yoon S.S."/>
            <person name="Yoon M.Y."/>
        </authorList>
    </citation>
    <scope>NUCLEOTIDE SEQUENCE [LARGE SCALE GENOMIC DNA]</scope>
    <source>
        <strain evidence="9 16">VIC01</strain>
    </source>
</reference>
<dbReference type="EMBL" id="WCZV01000003">
    <property type="protein sequence ID" value="KAB6702903.1"/>
    <property type="molecule type" value="Genomic_DNA"/>
</dbReference>
<evidence type="ECO:0000313" key="13">
    <source>
        <dbReference type="Proteomes" id="UP000260640"/>
    </source>
</evidence>
<dbReference type="EMBL" id="QROB01000001">
    <property type="protein sequence ID" value="RHK91104.1"/>
    <property type="molecule type" value="Genomic_DNA"/>
</dbReference>
<accession>A0A174R563</accession>
<dbReference type="Proteomes" id="UP000462885">
    <property type="component" value="Unassembled WGS sequence"/>
</dbReference>
<dbReference type="EMBL" id="WDBI01000053">
    <property type="protein sequence ID" value="KAB6522388.1"/>
    <property type="molecule type" value="Genomic_DNA"/>
</dbReference>
<name>A0A174R563_PHOVU</name>
<evidence type="ECO:0000313" key="19">
    <source>
        <dbReference type="Proteomes" id="UP000462015"/>
    </source>
</evidence>
<dbReference type="Proteomes" id="UP000462015">
    <property type="component" value="Unassembled WGS sequence"/>
</dbReference>
<evidence type="ECO:0000313" key="11">
    <source>
        <dbReference type="EMBL" id="RHH73923.1"/>
    </source>
</evidence>
<dbReference type="EMBL" id="WDAG01000003">
    <property type="protein sequence ID" value="KAB6662587.1"/>
    <property type="molecule type" value="Genomic_DNA"/>
</dbReference>
<dbReference type="Proteomes" id="UP000583639">
    <property type="component" value="Unassembled WGS sequence"/>
</dbReference>
<dbReference type="EMBL" id="CP043529">
    <property type="protein sequence ID" value="QEW37570.1"/>
    <property type="molecule type" value="Genomic_DNA"/>
</dbReference>
<evidence type="ECO:0000313" key="12">
    <source>
        <dbReference type="EMBL" id="RHK91104.1"/>
    </source>
</evidence>
<dbReference type="EMBL" id="WCZY01000003">
    <property type="protein sequence ID" value="KAB6696024.1"/>
    <property type="molecule type" value="Genomic_DNA"/>
</dbReference>
<dbReference type="EMBL" id="JABDSI010000089">
    <property type="protein sequence ID" value="NMW39589.1"/>
    <property type="molecule type" value="Genomic_DNA"/>
</dbReference>
<evidence type="ECO:0000313" key="6">
    <source>
        <dbReference type="EMBL" id="KAB6696024.1"/>
    </source>
</evidence>
<evidence type="ECO:0000313" key="2">
    <source>
        <dbReference type="EMBL" id="KAB5437921.1"/>
    </source>
</evidence>
<dbReference type="Proteomes" id="UP000286392">
    <property type="component" value="Unassembled WGS sequence"/>
</dbReference>
<evidence type="ECO:0000313" key="5">
    <source>
        <dbReference type="EMBL" id="KAB6662587.1"/>
    </source>
</evidence>
<dbReference type="Proteomes" id="UP000437380">
    <property type="component" value="Unassembled WGS sequence"/>
</dbReference>
<evidence type="ECO:0000313" key="18">
    <source>
        <dbReference type="Proteomes" id="UP000437380"/>
    </source>
</evidence>
<evidence type="ECO:0000313" key="9">
    <source>
        <dbReference type="EMBL" id="QEW37570.1"/>
    </source>
</evidence>
<dbReference type="Proteomes" id="UP000470952">
    <property type="component" value="Unassembled WGS sequence"/>
</dbReference>
<evidence type="ECO:0000313" key="16">
    <source>
        <dbReference type="Proteomes" id="UP000326091"/>
    </source>
</evidence>
<reference evidence="2 20" key="4">
    <citation type="submission" date="2019-10" db="EMBL/GenBank/DDBJ databases">
        <title>Genome Sequence and Assembly of iSURF_14.</title>
        <authorList>
            <person name="Wucher B.R."/>
            <person name="Ruoff K.L."/>
            <person name="Price C.E."/>
            <person name="Valls R.R."/>
            <person name="O'Toole G.A."/>
        </authorList>
    </citation>
    <scope>NUCLEOTIDE SEQUENCE [LARGE SCALE GENOMIC DNA]</scope>
    <source>
        <strain evidence="2 20">ANK132K_3B</strain>
    </source>
</reference>
<dbReference type="Proteomes" id="UP000469427">
    <property type="component" value="Unassembled WGS sequence"/>
</dbReference>
<dbReference type="EMBL" id="WDAL01000006">
    <property type="protein sequence ID" value="KAB6638872.1"/>
    <property type="molecule type" value="Genomic_DNA"/>
</dbReference>
<evidence type="ECO:0000313" key="24">
    <source>
        <dbReference type="Proteomes" id="UP000583639"/>
    </source>
</evidence>
<proteinExistence type="predicted"/>
<evidence type="ECO:0000313" key="4">
    <source>
        <dbReference type="EMBL" id="KAB6638872.1"/>
    </source>
</evidence>
<evidence type="ECO:0000313" key="21">
    <source>
        <dbReference type="Proteomes" id="UP000469427"/>
    </source>
</evidence>
<evidence type="ECO:0000313" key="23">
    <source>
        <dbReference type="Proteomes" id="UP000470952"/>
    </source>
</evidence>
<reference evidence="17 18" key="2">
    <citation type="journal article" date="2019" name="Nat. Med.">
        <title>A library of human gut bacterial isolates paired with longitudinal multiomics data enables mechanistic microbiome research.</title>
        <authorList>
            <person name="Poyet M."/>
            <person name="Groussin M."/>
            <person name="Gibbons S.M."/>
            <person name="Avila-Pacheco J."/>
            <person name="Jiang X."/>
            <person name="Kearney S.M."/>
            <person name="Perrotta A.R."/>
            <person name="Berdy B."/>
            <person name="Zhao S."/>
            <person name="Lieberman T.D."/>
            <person name="Swanson P.K."/>
            <person name="Smith M."/>
            <person name="Roesemann S."/>
            <person name="Alexander J.E."/>
            <person name="Rich S.A."/>
            <person name="Livny J."/>
            <person name="Vlamakis H."/>
            <person name="Clish C."/>
            <person name="Bullock K."/>
            <person name="Deik A."/>
            <person name="Scott J."/>
            <person name="Pierce K.A."/>
            <person name="Xavier R.J."/>
            <person name="Alm E.J."/>
        </authorList>
    </citation>
    <scope>NUCLEOTIDE SEQUENCE [LARGE SCALE GENOMIC DNA]</scope>
    <source>
        <strain evidence="3 21">BIOML-A122</strain>
        <strain evidence="1 17">BIOML-A73</strain>
        <strain evidence="7 18">BIOML-A82</strain>
        <strain evidence="6 22">BIOML-A85</strain>
        <strain evidence="5 23">BIOML-A93</strain>
        <strain evidence="4 19">BIOML-A98</strain>
    </source>
</reference>
<evidence type="ECO:0000313" key="10">
    <source>
        <dbReference type="EMBL" id="RGJ86338.1"/>
    </source>
</evidence>
<evidence type="ECO:0000313" key="22">
    <source>
        <dbReference type="Proteomes" id="UP000470777"/>
    </source>
</evidence>
<dbReference type="Proteomes" id="UP000326091">
    <property type="component" value="Chromosome"/>
</dbReference>
<evidence type="ECO:0000313" key="7">
    <source>
        <dbReference type="EMBL" id="KAB6702903.1"/>
    </source>
</evidence>
<dbReference type="EMBL" id="WCZM01000003">
    <property type="protein sequence ID" value="KAB3573116.1"/>
    <property type="molecule type" value="Genomic_DNA"/>
</dbReference>